<evidence type="ECO:0008006" key="3">
    <source>
        <dbReference type="Google" id="ProtNLM"/>
    </source>
</evidence>
<organism evidence="1 2">
    <name type="scientific">Deinococcus koreensis</name>
    <dbReference type="NCBI Taxonomy" id="2054903"/>
    <lineage>
        <taxon>Bacteria</taxon>
        <taxon>Thermotogati</taxon>
        <taxon>Deinococcota</taxon>
        <taxon>Deinococci</taxon>
        <taxon>Deinococcales</taxon>
        <taxon>Deinococcaceae</taxon>
        <taxon>Deinococcus</taxon>
    </lineage>
</organism>
<reference evidence="1 2" key="1">
    <citation type="submission" date="2018-01" db="EMBL/GenBank/DDBJ databases">
        <title>Deinococcus koreensis sp. nov., a radiation-resistant bacterium isolated from river water.</title>
        <authorList>
            <person name="Choi A."/>
        </authorList>
    </citation>
    <scope>NUCLEOTIDE SEQUENCE [LARGE SCALE GENOMIC DNA]</scope>
    <source>
        <strain evidence="1 2">SJW1-2</strain>
    </source>
</reference>
<gene>
    <name evidence="1" type="ORF">CVO96_18650</name>
</gene>
<proteinExistence type="predicted"/>
<sequence length="106" mass="11186">MDARTRGREVTTLLEQGQWAQAWASLSPTAQARWGTVAAFQAAGQDALGAQPRVLSEALVEDEGGAVYSRVLEAQDAAGQGGQSWAVTIRLDSQGTVQDVEFAPAQ</sequence>
<dbReference type="Proteomes" id="UP000236379">
    <property type="component" value="Unassembled WGS sequence"/>
</dbReference>
<comment type="caution">
    <text evidence="1">The sequence shown here is derived from an EMBL/GenBank/DDBJ whole genome shotgun (WGS) entry which is preliminary data.</text>
</comment>
<keyword evidence="2" id="KW-1185">Reference proteome</keyword>
<dbReference type="AlphaFoldDB" id="A0A2K3USD6"/>
<dbReference type="EMBL" id="PPPD01000003">
    <property type="protein sequence ID" value="PNY79459.1"/>
    <property type="molecule type" value="Genomic_DNA"/>
</dbReference>
<evidence type="ECO:0000313" key="2">
    <source>
        <dbReference type="Proteomes" id="UP000236379"/>
    </source>
</evidence>
<name>A0A2K3USD6_9DEIO</name>
<accession>A0A2K3USD6</accession>
<evidence type="ECO:0000313" key="1">
    <source>
        <dbReference type="EMBL" id="PNY79459.1"/>
    </source>
</evidence>
<protein>
    <recommendedName>
        <fullName evidence="3">DUF3887 domain-containing protein</fullName>
    </recommendedName>
</protein>